<dbReference type="GO" id="GO:0008270">
    <property type="term" value="F:zinc ion binding"/>
    <property type="evidence" value="ECO:0007669"/>
    <property type="project" value="UniProtKB-KW"/>
</dbReference>
<dbReference type="InterPro" id="IPR001214">
    <property type="entry name" value="SET_dom"/>
</dbReference>
<evidence type="ECO:0000256" key="2">
    <source>
        <dbReference type="ARBA" id="ARBA00022771"/>
    </source>
</evidence>
<feature type="compositionally biased region" description="Polar residues" evidence="5">
    <location>
        <begin position="698"/>
        <end position="708"/>
    </location>
</feature>
<dbReference type="PROSITE" id="PS50865">
    <property type="entry name" value="ZF_MYND_2"/>
    <property type="match status" value="1"/>
</dbReference>
<dbReference type="Gene3D" id="2.170.270.10">
    <property type="entry name" value="SET domain"/>
    <property type="match status" value="1"/>
</dbReference>
<feature type="compositionally biased region" description="Low complexity" evidence="5">
    <location>
        <begin position="176"/>
        <end position="216"/>
    </location>
</feature>
<dbReference type="PANTHER" id="PTHR12197:SF251">
    <property type="entry name" value="EG:BACR7C10.4 PROTEIN"/>
    <property type="match status" value="1"/>
</dbReference>
<feature type="region of interest" description="Disordered" evidence="5">
    <location>
        <begin position="695"/>
        <end position="714"/>
    </location>
</feature>
<evidence type="ECO:0008006" key="10">
    <source>
        <dbReference type="Google" id="ProtNLM"/>
    </source>
</evidence>
<keyword evidence="3" id="KW-0862">Zinc</keyword>
<evidence type="ECO:0000256" key="1">
    <source>
        <dbReference type="ARBA" id="ARBA00022723"/>
    </source>
</evidence>
<evidence type="ECO:0000259" key="6">
    <source>
        <dbReference type="PROSITE" id="PS50280"/>
    </source>
</evidence>
<dbReference type="Gene3D" id="6.10.140.2220">
    <property type="match status" value="1"/>
</dbReference>
<dbReference type="PROSITE" id="PS50280">
    <property type="entry name" value="SET"/>
    <property type="match status" value="1"/>
</dbReference>
<feature type="domain" description="MYND-type" evidence="7">
    <location>
        <begin position="266"/>
        <end position="322"/>
    </location>
</feature>
<dbReference type="GO" id="GO:0005634">
    <property type="term" value="C:nucleus"/>
    <property type="evidence" value="ECO:0007669"/>
    <property type="project" value="TreeGrafter"/>
</dbReference>
<dbReference type="Proteomes" id="UP000193648">
    <property type="component" value="Unassembled WGS sequence"/>
</dbReference>
<dbReference type="RefSeq" id="XP_021884844.1">
    <property type="nucleotide sequence ID" value="XM_022027532.1"/>
</dbReference>
<dbReference type="GeneID" id="33569375"/>
<reference evidence="8 9" key="1">
    <citation type="submission" date="2016-07" db="EMBL/GenBank/DDBJ databases">
        <title>Pervasive Adenine N6-methylation of Active Genes in Fungi.</title>
        <authorList>
            <consortium name="DOE Joint Genome Institute"/>
            <person name="Mondo S.J."/>
            <person name="Dannebaum R.O."/>
            <person name="Kuo R.C."/>
            <person name="Labutti K."/>
            <person name="Haridas S."/>
            <person name="Kuo A."/>
            <person name="Salamov A."/>
            <person name="Ahrendt S.R."/>
            <person name="Lipzen A."/>
            <person name="Sullivan W."/>
            <person name="Andreopoulos W.B."/>
            <person name="Clum A."/>
            <person name="Lindquist E."/>
            <person name="Daum C."/>
            <person name="Ramamoorthy G.K."/>
            <person name="Gryganskyi A."/>
            <person name="Culley D."/>
            <person name="Magnuson J.K."/>
            <person name="James T.Y."/>
            <person name="O'Malley M.A."/>
            <person name="Stajich J.E."/>
            <person name="Spatafora J.W."/>
            <person name="Visel A."/>
            <person name="Grigoriev I.V."/>
        </authorList>
    </citation>
    <scope>NUCLEOTIDE SEQUENCE [LARGE SCALE GENOMIC DNA]</scope>
    <source>
        <strain evidence="8 9">NRRL 3116</strain>
    </source>
</reference>
<dbReference type="SUPFAM" id="SSF144232">
    <property type="entry name" value="HIT/MYND zinc finger-like"/>
    <property type="match status" value="1"/>
</dbReference>
<feature type="region of interest" description="Disordered" evidence="5">
    <location>
        <begin position="25"/>
        <end position="90"/>
    </location>
</feature>
<dbReference type="OrthoDB" id="5945798at2759"/>
<evidence type="ECO:0000256" key="3">
    <source>
        <dbReference type="ARBA" id="ARBA00022833"/>
    </source>
</evidence>
<comment type="caution">
    <text evidence="8">The sequence shown here is derived from an EMBL/GenBank/DDBJ whole genome shotgun (WGS) entry which is preliminary data.</text>
</comment>
<gene>
    <name evidence="8" type="ORF">BCR41DRAFT_384121</name>
</gene>
<dbReference type="InterPro" id="IPR050869">
    <property type="entry name" value="H3K4_H4K5_MeTrfase"/>
</dbReference>
<name>A0A1Y2GXU2_9FUNG</name>
<feature type="compositionally biased region" description="Polar residues" evidence="5">
    <location>
        <begin position="145"/>
        <end position="156"/>
    </location>
</feature>
<dbReference type="Pfam" id="PF00856">
    <property type="entry name" value="SET"/>
    <property type="match status" value="1"/>
</dbReference>
<dbReference type="Pfam" id="PF01753">
    <property type="entry name" value="zf-MYND"/>
    <property type="match status" value="1"/>
</dbReference>
<dbReference type="STRING" id="64571.A0A1Y2GXU2"/>
<protein>
    <recommendedName>
        <fullName evidence="10">SET domain-containing protein</fullName>
    </recommendedName>
</protein>
<keyword evidence="1" id="KW-0479">Metal-binding</keyword>
<feature type="compositionally biased region" description="Basic and acidic residues" evidence="5">
    <location>
        <begin position="162"/>
        <end position="175"/>
    </location>
</feature>
<dbReference type="PANTHER" id="PTHR12197">
    <property type="entry name" value="HISTONE-LYSINE N-METHYLTRANSFERASE SMYD"/>
    <property type="match status" value="1"/>
</dbReference>
<dbReference type="InParanoid" id="A0A1Y2GXU2"/>
<dbReference type="SUPFAM" id="SSF82199">
    <property type="entry name" value="SET domain"/>
    <property type="match status" value="1"/>
</dbReference>
<keyword evidence="9" id="KW-1185">Reference proteome</keyword>
<evidence type="ECO:0000313" key="8">
    <source>
        <dbReference type="EMBL" id="ORZ27097.1"/>
    </source>
</evidence>
<feature type="compositionally biased region" description="Polar residues" evidence="5">
    <location>
        <begin position="73"/>
        <end position="90"/>
    </location>
</feature>
<feature type="domain" description="SET" evidence="6">
    <location>
        <begin position="217"/>
        <end position="549"/>
    </location>
</feature>
<sequence length="988" mass="110330">MDVTPQSIAAATATTTTLEQAAELMTAPLETPVRSNNRAKRNYRIKSRDSNLEDEDGNRDGDQDIDQTDGPAQLNQQEQASLDSLTSSSPYIQSQKAQNIAEVYPGLARLSFLDQDQDQGLGKGSDGGSVNSFTNVLETKKQRRPFQQQPTMSQITIEDPDDISKVEDQKEKEMRSLSTSSTSTSTSSNAKSKAVAVPPVTSPAAMSSKSGSGSGSSLFEIRETELEAKGRGIFSAANEILKPGTLVFKELGYCQVVDDESLSQVCSTCFKDVRDELGEDEASSASVNGQKKLVRCAGCKVVWYCNKACQIKDWKLHHQLECQGIQRSMSSPVMKEIWTKRTINTTIARALCRLIRRRERVKASKAYKVEHGKIDNSQKQVNEVYFSGLDQKEEEWLDEYGSTWIEQYLRTYEQEKTPVAATATNSSSLGTLEESSPLAKTLAIVMSCVVTPTEDRNVFLKSVREPCVNVESASGDSALDLLRKLNSYGFAITNMETTTAVGLALYVQCIPFMNHSCIPNCVYTFRGSRVECRVIRDIQPGEELTISYIDQIGTTQERQKQLKEQYRFTCDCPLCKYYPANPLAQPEDGPLRQIIADPLFEPRLDPKQGFVCSNLSCKAINGPKSILAIDSQLAIYNKVELKCSSCGHCTEITQELVQENEKEAQKLIAEFVREMNGGVERQIPKSNSRNFELAKVKASSSETPSEDTNSMERKPATAVIGGLKTVREPSARALKNFQDAFKVITGRPTSDSEKAVPAIDSAQSICRSHLHRLSRQLIQIGFDEAVSHKNWVFALHRSIELERLLNESYIGHHPLKAIQAYYTCKIANLLANLLLEESTVEIEDSEEEKDKDYGMLDSDDEADLKLLRDAMRKNGTGSMQEQLLRRKRKENEEGSSTGEGNAEDRRKKRVQEKEVSRTQIESSQQLQRYLQSLVPKIEDPKILVQVRTCWGKDGKLGSRYRCLIDSLKQALHYAALPFVSQEQKQKTI</sequence>
<evidence type="ECO:0000313" key="9">
    <source>
        <dbReference type="Proteomes" id="UP000193648"/>
    </source>
</evidence>
<proteinExistence type="predicted"/>
<accession>A0A1Y2GXU2</accession>
<evidence type="ECO:0000256" key="5">
    <source>
        <dbReference type="SAM" id="MobiDB-lite"/>
    </source>
</evidence>
<dbReference type="InterPro" id="IPR046341">
    <property type="entry name" value="SET_dom_sf"/>
</dbReference>
<evidence type="ECO:0000256" key="4">
    <source>
        <dbReference type="PROSITE-ProRule" id="PRU00134"/>
    </source>
</evidence>
<keyword evidence="2 4" id="KW-0863">Zinc-finger</keyword>
<feature type="region of interest" description="Disordered" evidence="5">
    <location>
        <begin position="138"/>
        <end position="216"/>
    </location>
</feature>
<dbReference type="EMBL" id="MCFF01000005">
    <property type="protein sequence ID" value="ORZ27097.1"/>
    <property type="molecule type" value="Genomic_DNA"/>
</dbReference>
<dbReference type="InterPro" id="IPR002893">
    <property type="entry name" value="Znf_MYND"/>
</dbReference>
<organism evidence="8 9">
    <name type="scientific">Lobosporangium transversale</name>
    <dbReference type="NCBI Taxonomy" id="64571"/>
    <lineage>
        <taxon>Eukaryota</taxon>
        <taxon>Fungi</taxon>
        <taxon>Fungi incertae sedis</taxon>
        <taxon>Mucoromycota</taxon>
        <taxon>Mortierellomycotina</taxon>
        <taxon>Mortierellomycetes</taxon>
        <taxon>Mortierellales</taxon>
        <taxon>Mortierellaceae</taxon>
        <taxon>Lobosporangium</taxon>
    </lineage>
</organism>
<dbReference type="AlphaFoldDB" id="A0A1Y2GXU2"/>
<evidence type="ECO:0000259" key="7">
    <source>
        <dbReference type="PROSITE" id="PS50865"/>
    </source>
</evidence>
<feature type="compositionally biased region" description="Acidic residues" evidence="5">
    <location>
        <begin position="52"/>
        <end position="67"/>
    </location>
</feature>
<feature type="region of interest" description="Disordered" evidence="5">
    <location>
        <begin position="877"/>
        <end position="921"/>
    </location>
</feature>